<dbReference type="InterPro" id="IPR011032">
    <property type="entry name" value="GroES-like_sf"/>
</dbReference>
<dbReference type="Gene3D" id="3.90.180.10">
    <property type="entry name" value="Medium-chain alcohol dehydrogenases, catalytic domain"/>
    <property type="match status" value="1"/>
</dbReference>
<gene>
    <name evidence="2" type="ORF">BWQ96_02526</name>
</gene>
<protein>
    <submittedName>
        <fullName evidence="2">2-methylene-furan-3-one reductase</fullName>
    </submittedName>
</protein>
<dbReference type="SUPFAM" id="SSF50129">
    <property type="entry name" value="GroES-like"/>
    <property type="match status" value="1"/>
</dbReference>
<name>A0A2V3IZU1_9FLOR</name>
<dbReference type="Pfam" id="PF08240">
    <property type="entry name" value="ADH_N"/>
    <property type="match status" value="1"/>
</dbReference>
<dbReference type="Gene3D" id="3.40.50.720">
    <property type="entry name" value="NAD(P)-binding Rossmann-like Domain"/>
    <property type="match status" value="1"/>
</dbReference>
<dbReference type="Proteomes" id="UP000247409">
    <property type="component" value="Unassembled WGS sequence"/>
</dbReference>
<dbReference type="AlphaFoldDB" id="A0A2V3IZU1"/>
<dbReference type="OrthoDB" id="10474216at2759"/>
<evidence type="ECO:0000313" key="3">
    <source>
        <dbReference type="Proteomes" id="UP000247409"/>
    </source>
</evidence>
<feature type="domain" description="Alcohol dehydrogenase-like N-terminal" evidence="1">
    <location>
        <begin position="41"/>
        <end position="127"/>
    </location>
</feature>
<dbReference type="InterPro" id="IPR013154">
    <property type="entry name" value="ADH-like_N"/>
</dbReference>
<dbReference type="PANTHER" id="PTHR43482:SF1">
    <property type="entry name" value="PROTEIN AST1-RELATED"/>
    <property type="match status" value="1"/>
</dbReference>
<evidence type="ECO:0000313" key="2">
    <source>
        <dbReference type="EMBL" id="PXF47664.1"/>
    </source>
</evidence>
<proteinExistence type="predicted"/>
<evidence type="ECO:0000259" key="1">
    <source>
        <dbReference type="Pfam" id="PF08240"/>
    </source>
</evidence>
<keyword evidence="3" id="KW-1185">Reference proteome</keyword>
<sequence length="332" mass="34809">MSDHPPSTMNALFLTSSDKASHNNRPYKLLAGPVPVPNAPQNHLLIRVKAAAVDARDVAICRAWRSLPTRPAQTSPPPPPVPGCALSGVVVTAPPHHPFQPGQHVAALTRFGGAFAPYATVHADECWLTRLPFADAAVTAGAASVAFQAVRVAALKGNDTVAIAGTLTAAGALIARTCRLVYGVNVIAGVHGPHQQAVAQSYANCVVDRSRNKVTAQLGHAVVDVAFDVEGRLEQLCKLVKKGGTVVRVIAATETIKQSQAQRVRAICSARRVNLIRVEGRLDARAVQSTKNLLQTLQICAPSGPAFGIKQWGPALTAAEQGVDVGAVVLLH</sequence>
<dbReference type="EMBL" id="NBIV01000021">
    <property type="protein sequence ID" value="PXF47664.1"/>
    <property type="molecule type" value="Genomic_DNA"/>
</dbReference>
<dbReference type="InterPro" id="IPR036291">
    <property type="entry name" value="NAD(P)-bd_dom_sf"/>
</dbReference>
<dbReference type="SUPFAM" id="SSF51735">
    <property type="entry name" value="NAD(P)-binding Rossmann-fold domains"/>
    <property type="match status" value="1"/>
</dbReference>
<dbReference type="PANTHER" id="PTHR43482">
    <property type="entry name" value="PROTEIN AST1-RELATED"/>
    <property type="match status" value="1"/>
</dbReference>
<dbReference type="STRING" id="448386.A0A2V3IZU1"/>
<dbReference type="InterPro" id="IPR052585">
    <property type="entry name" value="Lipid_raft_assoc_Zn_ADH"/>
</dbReference>
<accession>A0A2V3IZU1</accession>
<comment type="caution">
    <text evidence="2">The sequence shown here is derived from an EMBL/GenBank/DDBJ whole genome shotgun (WGS) entry which is preliminary data.</text>
</comment>
<reference evidence="2 3" key="1">
    <citation type="journal article" date="2018" name="Mol. Biol. Evol.">
        <title>Analysis of the draft genome of the red seaweed Gracilariopsis chorda provides insights into genome size evolution in Rhodophyta.</title>
        <authorList>
            <person name="Lee J."/>
            <person name="Yang E.C."/>
            <person name="Graf L."/>
            <person name="Yang J.H."/>
            <person name="Qiu H."/>
            <person name="Zel Zion U."/>
            <person name="Chan C.X."/>
            <person name="Stephens T.G."/>
            <person name="Weber A.P.M."/>
            <person name="Boo G.H."/>
            <person name="Boo S.M."/>
            <person name="Kim K.M."/>
            <person name="Shin Y."/>
            <person name="Jung M."/>
            <person name="Lee S.J."/>
            <person name="Yim H.S."/>
            <person name="Lee J.H."/>
            <person name="Bhattacharya D."/>
            <person name="Yoon H.S."/>
        </authorList>
    </citation>
    <scope>NUCLEOTIDE SEQUENCE [LARGE SCALE GENOMIC DNA]</scope>
    <source>
        <strain evidence="2 3">SKKU-2015</strain>
        <tissue evidence="2">Whole body</tissue>
    </source>
</reference>
<organism evidence="2 3">
    <name type="scientific">Gracilariopsis chorda</name>
    <dbReference type="NCBI Taxonomy" id="448386"/>
    <lineage>
        <taxon>Eukaryota</taxon>
        <taxon>Rhodophyta</taxon>
        <taxon>Florideophyceae</taxon>
        <taxon>Rhodymeniophycidae</taxon>
        <taxon>Gracilariales</taxon>
        <taxon>Gracilariaceae</taxon>
        <taxon>Gracilariopsis</taxon>
    </lineage>
</organism>